<sequence length="73" mass="7873">MRVAPAARVSHGIRSSPSGSGQRREERRMLPRPEGPHDAAVGPLPGQAAAAEPYDLTAGRTRVLVPIRRLLVR</sequence>
<protein>
    <submittedName>
        <fullName evidence="2">Uncharacterized protein</fullName>
    </submittedName>
</protein>
<feature type="compositionally biased region" description="Basic and acidic residues" evidence="1">
    <location>
        <begin position="22"/>
        <end position="37"/>
    </location>
</feature>
<proteinExistence type="predicted"/>
<comment type="caution">
    <text evidence="2">The sequence shown here is derived from an EMBL/GenBank/DDBJ whole genome shotgun (WGS) entry which is preliminary data.</text>
</comment>
<reference evidence="3" key="1">
    <citation type="journal article" date="2019" name="Int. J. Syst. Evol. Microbiol.">
        <title>The Global Catalogue of Microorganisms (GCM) 10K type strain sequencing project: providing services to taxonomists for standard genome sequencing and annotation.</title>
        <authorList>
            <consortium name="The Broad Institute Genomics Platform"/>
            <consortium name="The Broad Institute Genome Sequencing Center for Infectious Disease"/>
            <person name="Wu L."/>
            <person name="Ma J."/>
        </authorList>
    </citation>
    <scope>NUCLEOTIDE SEQUENCE [LARGE SCALE GENOMIC DNA]</scope>
    <source>
        <strain evidence="3">JCM 11117</strain>
    </source>
</reference>
<organism evidence="2 3">
    <name type="scientific">Pseudonocardia zijingensis</name>
    <dbReference type="NCBI Taxonomy" id="153376"/>
    <lineage>
        <taxon>Bacteria</taxon>
        <taxon>Bacillati</taxon>
        <taxon>Actinomycetota</taxon>
        <taxon>Actinomycetes</taxon>
        <taxon>Pseudonocardiales</taxon>
        <taxon>Pseudonocardiaceae</taxon>
        <taxon>Pseudonocardia</taxon>
    </lineage>
</organism>
<feature type="region of interest" description="Disordered" evidence="1">
    <location>
        <begin position="1"/>
        <end position="48"/>
    </location>
</feature>
<dbReference type="Proteomes" id="UP001499967">
    <property type="component" value="Unassembled WGS sequence"/>
</dbReference>
<evidence type="ECO:0000313" key="3">
    <source>
        <dbReference type="Proteomes" id="UP001499967"/>
    </source>
</evidence>
<dbReference type="EMBL" id="BAAAHP010000014">
    <property type="protein sequence ID" value="GAA0922370.1"/>
    <property type="molecule type" value="Genomic_DNA"/>
</dbReference>
<accession>A0ABP3ZLG9</accession>
<gene>
    <name evidence="2" type="ORF">GCM10009559_05820</name>
</gene>
<evidence type="ECO:0000313" key="2">
    <source>
        <dbReference type="EMBL" id="GAA0922370.1"/>
    </source>
</evidence>
<keyword evidence="3" id="KW-1185">Reference proteome</keyword>
<evidence type="ECO:0000256" key="1">
    <source>
        <dbReference type="SAM" id="MobiDB-lite"/>
    </source>
</evidence>
<name>A0ABP3ZLG9_9PSEU</name>